<dbReference type="InterPro" id="IPR007712">
    <property type="entry name" value="RelE/ParE_toxin"/>
</dbReference>
<sequence length="97" mass="10720">MAYRVVWSSKAVEDVDAVATYIARDSPSYAAAVVKKIVDTTRDLIECPCTGSVVPEFSDPAILEKNAYTYRIIYRVKEEIVTIAAVIHTKRLLGLNG</sequence>
<dbReference type="InterPro" id="IPR035093">
    <property type="entry name" value="RelE/ParE_toxin_dom_sf"/>
</dbReference>
<dbReference type="PANTHER" id="PTHR33755">
    <property type="entry name" value="TOXIN PARE1-RELATED"/>
    <property type="match status" value="1"/>
</dbReference>
<keyword evidence="2" id="KW-1277">Toxin-antitoxin system</keyword>
<comment type="similarity">
    <text evidence="1">Belongs to the RelE toxin family.</text>
</comment>
<accession>A0A1U7HFK0</accession>
<protein>
    <submittedName>
        <fullName evidence="3">Plasmid stabilization protein</fullName>
    </submittedName>
</protein>
<dbReference type="Pfam" id="PF05016">
    <property type="entry name" value="ParE_toxin"/>
    <property type="match status" value="1"/>
</dbReference>
<evidence type="ECO:0000256" key="1">
    <source>
        <dbReference type="ARBA" id="ARBA00006226"/>
    </source>
</evidence>
<proteinExistence type="inferred from homology"/>
<keyword evidence="4" id="KW-1185">Reference proteome</keyword>
<dbReference type="EMBL" id="MRCB01000014">
    <property type="protein sequence ID" value="OKH22325.1"/>
    <property type="molecule type" value="Genomic_DNA"/>
</dbReference>
<gene>
    <name evidence="3" type="ORF">NIES593_12675</name>
</gene>
<dbReference type="RefSeq" id="WP_073599933.1">
    <property type="nucleotide sequence ID" value="NZ_MRCB01000014.1"/>
</dbReference>
<name>A0A1U7HFK0_9CYAN</name>
<dbReference type="AlphaFoldDB" id="A0A1U7HFK0"/>
<evidence type="ECO:0000313" key="3">
    <source>
        <dbReference type="EMBL" id="OKH22325.1"/>
    </source>
</evidence>
<dbReference type="OrthoDB" id="514150at2"/>
<dbReference type="Proteomes" id="UP000186868">
    <property type="component" value="Unassembled WGS sequence"/>
</dbReference>
<dbReference type="PANTHER" id="PTHR33755:SF5">
    <property type="entry name" value="TYPE II TOXIN-ANTITOXIN SYSTEM RELE_PARE FAMILY TOXIN"/>
    <property type="match status" value="1"/>
</dbReference>
<organism evidence="3 4">
    <name type="scientific">Hydrococcus rivularis NIES-593</name>
    <dbReference type="NCBI Taxonomy" id="1921803"/>
    <lineage>
        <taxon>Bacteria</taxon>
        <taxon>Bacillati</taxon>
        <taxon>Cyanobacteriota</taxon>
        <taxon>Cyanophyceae</taxon>
        <taxon>Pleurocapsales</taxon>
        <taxon>Hydrococcaceae</taxon>
        <taxon>Hydrococcus</taxon>
    </lineage>
</organism>
<evidence type="ECO:0000313" key="4">
    <source>
        <dbReference type="Proteomes" id="UP000186868"/>
    </source>
</evidence>
<comment type="caution">
    <text evidence="3">The sequence shown here is derived from an EMBL/GenBank/DDBJ whole genome shotgun (WGS) entry which is preliminary data.</text>
</comment>
<reference evidence="3 4" key="1">
    <citation type="submission" date="2016-11" db="EMBL/GenBank/DDBJ databases">
        <title>Draft Genome Sequences of Nine Cyanobacterial Strains from Diverse Habitats.</title>
        <authorList>
            <person name="Zhu T."/>
            <person name="Hou S."/>
            <person name="Lu X."/>
            <person name="Hess W.R."/>
        </authorList>
    </citation>
    <scope>NUCLEOTIDE SEQUENCE [LARGE SCALE GENOMIC DNA]</scope>
    <source>
        <strain evidence="3 4">NIES-593</strain>
    </source>
</reference>
<evidence type="ECO:0000256" key="2">
    <source>
        <dbReference type="ARBA" id="ARBA00022649"/>
    </source>
</evidence>
<dbReference type="InterPro" id="IPR051803">
    <property type="entry name" value="TA_system_RelE-like_toxin"/>
</dbReference>
<dbReference type="SUPFAM" id="SSF143011">
    <property type="entry name" value="RelE-like"/>
    <property type="match status" value="1"/>
</dbReference>
<dbReference type="Gene3D" id="3.30.2310.20">
    <property type="entry name" value="RelE-like"/>
    <property type="match status" value="1"/>
</dbReference>
<dbReference type="STRING" id="1921803.NIES593_12675"/>